<organism evidence="1 2">
    <name type="scientific">Apiosordaria backusii</name>
    <dbReference type="NCBI Taxonomy" id="314023"/>
    <lineage>
        <taxon>Eukaryota</taxon>
        <taxon>Fungi</taxon>
        <taxon>Dikarya</taxon>
        <taxon>Ascomycota</taxon>
        <taxon>Pezizomycotina</taxon>
        <taxon>Sordariomycetes</taxon>
        <taxon>Sordariomycetidae</taxon>
        <taxon>Sordariales</taxon>
        <taxon>Lasiosphaeriaceae</taxon>
        <taxon>Apiosordaria</taxon>
    </lineage>
</organism>
<accession>A0AA40ETF5</accession>
<evidence type="ECO:0000313" key="1">
    <source>
        <dbReference type="EMBL" id="KAK0745226.1"/>
    </source>
</evidence>
<dbReference type="Proteomes" id="UP001172159">
    <property type="component" value="Unassembled WGS sequence"/>
</dbReference>
<dbReference type="AlphaFoldDB" id="A0AA40ETF5"/>
<dbReference type="EMBL" id="JAUKTV010000002">
    <property type="protein sequence ID" value="KAK0745226.1"/>
    <property type="molecule type" value="Genomic_DNA"/>
</dbReference>
<name>A0AA40ETF5_9PEZI</name>
<keyword evidence="2" id="KW-1185">Reference proteome</keyword>
<sequence length="75" mass="8420">MNAAVLSRLTADVKPSDALIMTASEMRQTFEMVIIRPQQSRPITRAAYVYAIIFDRKGEYVRRAPSNFDDLAAVA</sequence>
<evidence type="ECO:0000313" key="2">
    <source>
        <dbReference type="Proteomes" id="UP001172159"/>
    </source>
</evidence>
<proteinExistence type="predicted"/>
<gene>
    <name evidence="1" type="ORF">B0T21DRAFT_408267</name>
</gene>
<protein>
    <submittedName>
        <fullName evidence="1">Uncharacterized protein</fullName>
    </submittedName>
</protein>
<comment type="caution">
    <text evidence="1">The sequence shown here is derived from an EMBL/GenBank/DDBJ whole genome shotgun (WGS) entry which is preliminary data.</text>
</comment>
<reference evidence="1" key="1">
    <citation type="submission" date="2023-06" db="EMBL/GenBank/DDBJ databases">
        <title>Genome-scale phylogeny and comparative genomics of the fungal order Sordariales.</title>
        <authorList>
            <consortium name="Lawrence Berkeley National Laboratory"/>
            <person name="Hensen N."/>
            <person name="Bonometti L."/>
            <person name="Westerberg I."/>
            <person name="Brannstrom I.O."/>
            <person name="Guillou S."/>
            <person name="Cros-Aarteil S."/>
            <person name="Calhoun S."/>
            <person name="Haridas S."/>
            <person name="Kuo A."/>
            <person name="Mondo S."/>
            <person name="Pangilinan J."/>
            <person name="Riley R."/>
            <person name="Labutti K."/>
            <person name="Andreopoulos B."/>
            <person name="Lipzen A."/>
            <person name="Chen C."/>
            <person name="Yanf M."/>
            <person name="Daum C."/>
            <person name="Ng V."/>
            <person name="Clum A."/>
            <person name="Steindorff A."/>
            <person name="Ohm R."/>
            <person name="Martin F."/>
            <person name="Silar P."/>
            <person name="Natvig D."/>
            <person name="Lalanne C."/>
            <person name="Gautier V."/>
            <person name="Ament-Velasquez S.L."/>
            <person name="Kruys A."/>
            <person name="Hutchinson M.I."/>
            <person name="Powell A.J."/>
            <person name="Barry K."/>
            <person name="Miller A.N."/>
            <person name="Grigoriev I.V."/>
            <person name="Debuchy R."/>
            <person name="Gladieux P."/>
            <person name="Thoren M.H."/>
            <person name="Johannesson H."/>
        </authorList>
    </citation>
    <scope>NUCLEOTIDE SEQUENCE</scope>
    <source>
        <strain evidence="1">CBS 540.89</strain>
    </source>
</reference>